<reference evidence="1 2" key="1">
    <citation type="submission" date="2019-09" db="EMBL/GenBank/DDBJ databases">
        <authorList>
            <person name="Chandra G."/>
            <person name="Truman W A."/>
        </authorList>
    </citation>
    <scope>NUCLEOTIDE SEQUENCE [LARGE SCALE GENOMIC DNA]</scope>
    <source>
        <strain evidence="1">PS854</strain>
    </source>
</reference>
<name>A0A5E7LMZ6_PSEFL</name>
<proteinExistence type="predicted"/>
<dbReference type="Proteomes" id="UP000327111">
    <property type="component" value="Unassembled WGS sequence"/>
</dbReference>
<protein>
    <submittedName>
        <fullName evidence="1">Uncharacterized protein</fullName>
    </submittedName>
</protein>
<sequence>MGSDLCAVAGFRGSWWDGNVRVCAIKAPGAVIVVRKSGPPLAKPVRVFVLR</sequence>
<evidence type="ECO:0000313" key="1">
    <source>
        <dbReference type="EMBL" id="VVP13523.1"/>
    </source>
</evidence>
<dbReference type="EMBL" id="CABVIF010000006">
    <property type="protein sequence ID" value="VVP13523.1"/>
    <property type="molecule type" value="Genomic_DNA"/>
</dbReference>
<gene>
    <name evidence="1" type="ORF">PS854_03425</name>
</gene>
<accession>A0A5E7LMZ6</accession>
<organism evidence="1 2">
    <name type="scientific">Pseudomonas fluorescens</name>
    <dbReference type="NCBI Taxonomy" id="294"/>
    <lineage>
        <taxon>Bacteria</taxon>
        <taxon>Pseudomonadati</taxon>
        <taxon>Pseudomonadota</taxon>
        <taxon>Gammaproteobacteria</taxon>
        <taxon>Pseudomonadales</taxon>
        <taxon>Pseudomonadaceae</taxon>
        <taxon>Pseudomonas</taxon>
    </lineage>
</organism>
<dbReference type="AlphaFoldDB" id="A0A5E7LMZ6"/>
<evidence type="ECO:0000313" key="2">
    <source>
        <dbReference type="Proteomes" id="UP000327111"/>
    </source>
</evidence>